<dbReference type="InParanoid" id="K1RK35"/>
<name>K1RK35_MAGGI</name>
<accession>K1RK35</accession>
<dbReference type="HOGENOM" id="CLU_2500101_0_0_1"/>
<gene>
    <name evidence="1" type="ORF">CGI_10021130</name>
</gene>
<proteinExistence type="predicted"/>
<organism evidence="1">
    <name type="scientific">Magallana gigas</name>
    <name type="common">Pacific oyster</name>
    <name type="synonym">Crassostrea gigas</name>
    <dbReference type="NCBI Taxonomy" id="29159"/>
    <lineage>
        <taxon>Eukaryota</taxon>
        <taxon>Metazoa</taxon>
        <taxon>Spiralia</taxon>
        <taxon>Lophotrochozoa</taxon>
        <taxon>Mollusca</taxon>
        <taxon>Bivalvia</taxon>
        <taxon>Autobranchia</taxon>
        <taxon>Pteriomorphia</taxon>
        <taxon>Ostreida</taxon>
        <taxon>Ostreoidea</taxon>
        <taxon>Ostreidae</taxon>
        <taxon>Magallana</taxon>
    </lineage>
</organism>
<dbReference type="AlphaFoldDB" id="K1RK35"/>
<dbReference type="EMBL" id="JH815973">
    <property type="protein sequence ID" value="EKC34566.1"/>
    <property type="molecule type" value="Genomic_DNA"/>
</dbReference>
<sequence>MQKRRQAQQEKAHWVVSGYCLAEHCDESGDLFSSVPHQGKMYRAKRTDNTSIRVLVELKKNNSHKLTSMLTTVSPNYTLVWPNHTY</sequence>
<reference evidence="1" key="1">
    <citation type="journal article" date="2012" name="Nature">
        <title>The oyster genome reveals stress adaptation and complexity of shell formation.</title>
        <authorList>
            <person name="Zhang G."/>
            <person name="Fang X."/>
            <person name="Guo X."/>
            <person name="Li L."/>
            <person name="Luo R."/>
            <person name="Xu F."/>
            <person name="Yang P."/>
            <person name="Zhang L."/>
            <person name="Wang X."/>
            <person name="Qi H."/>
            <person name="Xiong Z."/>
            <person name="Que H."/>
            <person name="Xie Y."/>
            <person name="Holland P.W."/>
            <person name="Paps J."/>
            <person name="Zhu Y."/>
            <person name="Wu F."/>
            <person name="Chen Y."/>
            <person name="Wang J."/>
            <person name="Peng C."/>
            <person name="Meng J."/>
            <person name="Yang L."/>
            <person name="Liu J."/>
            <person name="Wen B."/>
            <person name="Zhang N."/>
            <person name="Huang Z."/>
            <person name="Zhu Q."/>
            <person name="Feng Y."/>
            <person name="Mount A."/>
            <person name="Hedgecock D."/>
            <person name="Xu Z."/>
            <person name="Liu Y."/>
            <person name="Domazet-Loso T."/>
            <person name="Du Y."/>
            <person name="Sun X."/>
            <person name="Zhang S."/>
            <person name="Liu B."/>
            <person name="Cheng P."/>
            <person name="Jiang X."/>
            <person name="Li J."/>
            <person name="Fan D."/>
            <person name="Wang W."/>
            <person name="Fu W."/>
            <person name="Wang T."/>
            <person name="Wang B."/>
            <person name="Zhang J."/>
            <person name="Peng Z."/>
            <person name="Li Y."/>
            <person name="Li N."/>
            <person name="Wang J."/>
            <person name="Chen M."/>
            <person name="He Y."/>
            <person name="Tan F."/>
            <person name="Song X."/>
            <person name="Zheng Q."/>
            <person name="Huang R."/>
            <person name="Yang H."/>
            <person name="Du X."/>
            <person name="Chen L."/>
            <person name="Yang M."/>
            <person name="Gaffney P.M."/>
            <person name="Wang S."/>
            <person name="Luo L."/>
            <person name="She Z."/>
            <person name="Ming Y."/>
            <person name="Huang W."/>
            <person name="Zhang S."/>
            <person name="Huang B."/>
            <person name="Zhang Y."/>
            <person name="Qu T."/>
            <person name="Ni P."/>
            <person name="Miao G."/>
            <person name="Wang J."/>
            <person name="Wang Q."/>
            <person name="Steinberg C.E."/>
            <person name="Wang H."/>
            <person name="Li N."/>
            <person name="Qian L."/>
            <person name="Zhang G."/>
            <person name="Li Y."/>
            <person name="Yang H."/>
            <person name="Liu X."/>
            <person name="Wang J."/>
            <person name="Yin Y."/>
            <person name="Wang J."/>
        </authorList>
    </citation>
    <scope>NUCLEOTIDE SEQUENCE [LARGE SCALE GENOMIC DNA]</scope>
    <source>
        <strain evidence="1">05x7-T-G4-1.051#20</strain>
    </source>
</reference>
<evidence type="ECO:0000313" key="1">
    <source>
        <dbReference type="EMBL" id="EKC34566.1"/>
    </source>
</evidence>
<protein>
    <submittedName>
        <fullName evidence="1">Uncharacterized protein</fullName>
    </submittedName>
</protein>